<dbReference type="InterPro" id="IPR002918">
    <property type="entry name" value="Lipase_EstA/Esterase_EstB"/>
</dbReference>
<feature type="signal peptide" evidence="1">
    <location>
        <begin position="1"/>
        <end position="22"/>
    </location>
</feature>
<dbReference type="PANTHER" id="PTHR32015">
    <property type="entry name" value="FASTING INDUCED LIPASE"/>
    <property type="match status" value="1"/>
</dbReference>
<dbReference type="STRING" id="115433.SAMN05421835_103289"/>
<dbReference type="EMBL" id="FORP01000003">
    <property type="protein sequence ID" value="SFJ16922.1"/>
    <property type="molecule type" value="Genomic_DNA"/>
</dbReference>
<feature type="chain" id="PRO_5011647263" evidence="1">
    <location>
        <begin position="23"/>
        <end position="311"/>
    </location>
</feature>
<dbReference type="RefSeq" id="WP_091505105.1">
    <property type="nucleotide sequence ID" value="NZ_CBDRCA010000023.1"/>
</dbReference>
<protein>
    <submittedName>
        <fullName evidence="2">Lipase (Class 2)</fullName>
    </submittedName>
</protein>
<proteinExistence type="predicted"/>
<reference evidence="2 3" key="1">
    <citation type="submission" date="2016-10" db="EMBL/GenBank/DDBJ databases">
        <authorList>
            <person name="de Groot N.N."/>
        </authorList>
    </citation>
    <scope>NUCLEOTIDE SEQUENCE [LARGE SCALE GENOMIC DNA]</scope>
    <source>
        <strain evidence="2 3">DSM 44468</strain>
    </source>
</reference>
<evidence type="ECO:0000256" key="1">
    <source>
        <dbReference type="SAM" id="SignalP"/>
    </source>
</evidence>
<dbReference type="GO" id="GO:0016298">
    <property type="term" value="F:lipase activity"/>
    <property type="evidence" value="ECO:0007669"/>
    <property type="project" value="TreeGrafter"/>
</dbReference>
<keyword evidence="1" id="KW-0732">Signal</keyword>
<dbReference type="PANTHER" id="PTHR32015:SF1">
    <property type="entry name" value="LIPASE"/>
    <property type="match status" value="1"/>
</dbReference>
<dbReference type="SUPFAM" id="SSF53474">
    <property type="entry name" value="alpha/beta-Hydrolases"/>
    <property type="match status" value="1"/>
</dbReference>
<dbReference type="InterPro" id="IPR029058">
    <property type="entry name" value="AB_hydrolase_fold"/>
</dbReference>
<sequence>MRRFGVLLLAVVLGLVPMTAQAATRLPVLYSGVASLANAALRPDTDPAGANDWTCRPGAAHPRPVVLVHGTVENKTYNWFTLAPLLRNNGYCVFALNYGDTGSPHVGLPGSTRTYGAAPVAESAGELREFVDRVLATTGSSEVDIVGHSQGGMMPRYYLQYLGGASKVGKLVALSPSNHGTTADGLAQLPGVGYLLATGLGPSVEDQLAGSPLLRSLDETVPGVAYTVIQTAYDEVVTPYTSAFLAGEGVTNILLQDQCPADVSDHLGISFDAIALRDVLNALDPVHAQAPDCTLTLPVNGGGLAATGTAA</sequence>
<dbReference type="Proteomes" id="UP000199025">
    <property type="component" value="Unassembled WGS sequence"/>
</dbReference>
<dbReference type="AlphaFoldDB" id="A0A1I3P671"/>
<dbReference type="GO" id="GO:0016042">
    <property type="term" value="P:lipid catabolic process"/>
    <property type="evidence" value="ECO:0007669"/>
    <property type="project" value="InterPro"/>
</dbReference>
<dbReference type="Pfam" id="PF01674">
    <property type="entry name" value="Lipase_2"/>
    <property type="match status" value="1"/>
</dbReference>
<organism evidence="2 3">
    <name type="scientific">Amycolatopsis sacchari</name>
    <dbReference type="NCBI Taxonomy" id="115433"/>
    <lineage>
        <taxon>Bacteria</taxon>
        <taxon>Bacillati</taxon>
        <taxon>Actinomycetota</taxon>
        <taxon>Actinomycetes</taxon>
        <taxon>Pseudonocardiales</taxon>
        <taxon>Pseudonocardiaceae</taxon>
        <taxon>Amycolatopsis</taxon>
    </lineage>
</organism>
<dbReference type="OrthoDB" id="8871309at2"/>
<evidence type="ECO:0000313" key="2">
    <source>
        <dbReference type="EMBL" id="SFJ16922.1"/>
    </source>
</evidence>
<evidence type="ECO:0000313" key="3">
    <source>
        <dbReference type="Proteomes" id="UP000199025"/>
    </source>
</evidence>
<keyword evidence="3" id="KW-1185">Reference proteome</keyword>
<gene>
    <name evidence="2" type="ORF">SAMN05421835_103289</name>
</gene>
<accession>A0A1I3P671</accession>
<dbReference type="Gene3D" id="3.40.50.1820">
    <property type="entry name" value="alpha/beta hydrolase"/>
    <property type="match status" value="1"/>
</dbReference>
<name>A0A1I3P671_9PSEU</name>